<keyword evidence="2" id="KW-1185">Reference proteome</keyword>
<sequence>MPFGSVNPIYSPYGQFVFNSTHRRKPLCSVAFGHIARGSGRLNGSRDRCEVNHVSLLTENPLGFELGVNLSFFIELKSTAYEKCGPVNYHHSATNIELRKYHIVENILDTEST</sequence>
<accession>A0A4Y2DRQ5</accession>
<evidence type="ECO:0000313" key="2">
    <source>
        <dbReference type="Proteomes" id="UP000499080"/>
    </source>
</evidence>
<comment type="caution">
    <text evidence="1">The sequence shown here is derived from an EMBL/GenBank/DDBJ whole genome shotgun (WGS) entry which is preliminary data.</text>
</comment>
<protein>
    <submittedName>
        <fullName evidence="1">Uncharacterized protein</fullName>
    </submittedName>
</protein>
<dbReference type="EMBL" id="BGPR01000412">
    <property type="protein sequence ID" value="GBM18839.1"/>
    <property type="molecule type" value="Genomic_DNA"/>
</dbReference>
<organism evidence="1 2">
    <name type="scientific">Araneus ventricosus</name>
    <name type="common">Orbweaver spider</name>
    <name type="synonym">Epeira ventricosa</name>
    <dbReference type="NCBI Taxonomy" id="182803"/>
    <lineage>
        <taxon>Eukaryota</taxon>
        <taxon>Metazoa</taxon>
        <taxon>Ecdysozoa</taxon>
        <taxon>Arthropoda</taxon>
        <taxon>Chelicerata</taxon>
        <taxon>Arachnida</taxon>
        <taxon>Araneae</taxon>
        <taxon>Araneomorphae</taxon>
        <taxon>Entelegynae</taxon>
        <taxon>Araneoidea</taxon>
        <taxon>Araneidae</taxon>
        <taxon>Araneus</taxon>
    </lineage>
</organism>
<evidence type="ECO:0000313" key="1">
    <source>
        <dbReference type="EMBL" id="GBM18839.1"/>
    </source>
</evidence>
<dbReference type="AlphaFoldDB" id="A0A4Y2DRQ5"/>
<gene>
    <name evidence="1" type="ORF">AVEN_203114_1</name>
</gene>
<name>A0A4Y2DRQ5_ARAVE</name>
<proteinExistence type="predicted"/>
<reference evidence="1 2" key="1">
    <citation type="journal article" date="2019" name="Sci. Rep.">
        <title>Orb-weaving spider Araneus ventricosus genome elucidates the spidroin gene catalogue.</title>
        <authorList>
            <person name="Kono N."/>
            <person name="Nakamura H."/>
            <person name="Ohtoshi R."/>
            <person name="Moran D.A.P."/>
            <person name="Shinohara A."/>
            <person name="Yoshida Y."/>
            <person name="Fujiwara M."/>
            <person name="Mori M."/>
            <person name="Tomita M."/>
            <person name="Arakawa K."/>
        </authorList>
    </citation>
    <scope>NUCLEOTIDE SEQUENCE [LARGE SCALE GENOMIC DNA]</scope>
</reference>
<dbReference type="Proteomes" id="UP000499080">
    <property type="component" value="Unassembled WGS sequence"/>
</dbReference>